<accession>A0AAP9XYQ4</accession>
<dbReference type="EMBL" id="CP065600">
    <property type="protein sequence ID" value="QPQ90002.1"/>
    <property type="molecule type" value="Genomic_DNA"/>
</dbReference>
<keyword evidence="5" id="KW-1185">Reference proteome</keyword>
<evidence type="ECO:0000313" key="2">
    <source>
        <dbReference type="EMBL" id="QPQ90002.1"/>
    </source>
</evidence>
<name>A0AAP9XYQ4_BURGL</name>
<reference evidence="2 4" key="1">
    <citation type="submission" date="2020-12" db="EMBL/GenBank/DDBJ databases">
        <title>FDA dAtabase for Regulatory Grade micrObial Sequences (FDA-ARGOS): Supporting development and validation of Infectious Disease Dx tests.</title>
        <authorList>
            <person name="Minogue T."/>
            <person name="Wolcott M."/>
            <person name="Wasieloski L."/>
            <person name="Aguilar W."/>
            <person name="Moore D."/>
            <person name="Jaissle J."/>
            <person name="Tallon L."/>
            <person name="Sadzewicz L."/>
            <person name="Zhao X."/>
            <person name="Boylan J."/>
            <person name="Ott S."/>
            <person name="Bowen H."/>
            <person name="Vavikolanu K."/>
            <person name="Mehta A."/>
            <person name="Aluvathingal J."/>
            <person name="Nadendla S."/>
            <person name="Yan Y."/>
            <person name="Sichtig H."/>
        </authorList>
    </citation>
    <scope>NUCLEOTIDE SEQUENCE [LARGE SCALE GENOMIC DNA]</scope>
    <source>
        <strain evidence="2 4">FDAARGOS_949</strain>
    </source>
</reference>
<evidence type="ECO:0000313" key="4">
    <source>
        <dbReference type="Proteomes" id="UP000594892"/>
    </source>
</evidence>
<dbReference type="Proteomes" id="UP001056386">
    <property type="component" value="Chromosome 2"/>
</dbReference>
<protein>
    <submittedName>
        <fullName evidence="2">Uncharacterized protein</fullName>
    </submittedName>
</protein>
<dbReference type="RefSeq" id="WP_124837690.1">
    <property type="nucleotide sequence ID" value="NZ_CP021075.1"/>
</dbReference>
<evidence type="ECO:0000256" key="1">
    <source>
        <dbReference type="SAM" id="MobiDB-lite"/>
    </source>
</evidence>
<feature type="region of interest" description="Disordered" evidence="1">
    <location>
        <begin position="31"/>
        <end position="94"/>
    </location>
</feature>
<evidence type="ECO:0000313" key="3">
    <source>
        <dbReference type="EMBL" id="USS41863.1"/>
    </source>
</evidence>
<gene>
    <name evidence="2" type="ORF">I6H06_10455</name>
    <name evidence="3" type="ORF">NFI99_06225</name>
</gene>
<dbReference type="GeneID" id="45699019"/>
<evidence type="ECO:0000313" key="5">
    <source>
        <dbReference type="Proteomes" id="UP001056386"/>
    </source>
</evidence>
<organism evidence="2 4">
    <name type="scientific">Burkholderia glumae</name>
    <name type="common">Pseudomonas glumae</name>
    <dbReference type="NCBI Taxonomy" id="337"/>
    <lineage>
        <taxon>Bacteria</taxon>
        <taxon>Pseudomonadati</taxon>
        <taxon>Pseudomonadota</taxon>
        <taxon>Betaproteobacteria</taxon>
        <taxon>Burkholderiales</taxon>
        <taxon>Burkholderiaceae</taxon>
        <taxon>Burkholderia</taxon>
    </lineage>
</organism>
<dbReference type="Proteomes" id="UP000594892">
    <property type="component" value="Chromosome 1"/>
</dbReference>
<reference evidence="3" key="2">
    <citation type="submission" date="2022-06" db="EMBL/GenBank/DDBJ databases">
        <title>Draft genome sequence of Burkholderia glumae strain GR20004 isolated from rice panicle showing bacterial panicle blight.</title>
        <authorList>
            <person name="Choi S.Y."/>
            <person name="Lee Y.H."/>
        </authorList>
    </citation>
    <scope>NUCLEOTIDE SEQUENCE</scope>
    <source>
        <strain evidence="3">GR20004</strain>
    </source>
</reference>
<dbReference type="EMBL" id="CP099583">
    <property type="protein sequence ID" value="USS41863.1"/>
    <property type="molecule type" value="Genomic_DNA"/>
</dbReference>
<proteinExistence type="predicted"/>
<dbReference type="AlphaFoldDB" id="A0AAP9XYQ4"/>
<sequence>MNRSTSVITLDSCADRTRRHAEVRECRRFGQRDQWNGRGRASDHAGEGTESSTRMKRRLQQRAADMFGTAGTASREPPVGIGLPARIGPLAPGE</sequence>